<reference evidence="1" key="1">
    <citation type="submission" date="2019-08" db="EMBL/GenBank/DDBJ databases">
        <authorList>
            <person name="Kucharzyk K."/>
            <person name="Murdoch R.W."/>
            <person name="Higgins S."/>
            <person name="Loffler F."/>
        </authorList>
    </citation>
    <scope>NUCLEOTIDE SEQUENCE</scope>
</reference>
<name>A0A645ERB8_9ZZZZ</name>
<dbReference type="AlphaFoldDB" id="A0A645ERB8"/>
<gene>
    <name evidence="1" type="ORF">SDC9_150296</name>
</gene>
<comment type="caution">
    <text evidence="1">The sequence shown here is derived from an EMBL/GenBank/DDBJ whole genome shotgun (WGS) entry which is preliminary data.</text>
</comment>
<protein>
    <submittedName>
        <fullName evidence="1">Uncharacterized protein</fullName>
    </submittedName>
</protein>
<dbReference type="EMBL" id="VSSQ01049012">
    <property type="protein sequence ID" value="MPN03073.1"/>
    <property type="molecule type" value="Genomic_DNA"/>
</dbReference>
<accession>A0A645ERB8</accession>
<organism evidence="1">
    <name type="scientific">bioreactor metagenome</name>
    <dbReference type="NCBI Taxonomy" id="1076179"/>
    <lineage>
        <taxon>unclassified sequences</taxon>
        <taxon>metagenomes</taxon>
        <taxon>ecological metagenomes</taxon>
    </lineage>
</organism>
<proteinExistence type="predicted"/>
<sequence length="164" mass="18262">MVFKREGDLRVDDARPVGELGEALMLVRVVGVRDGKGIAAAAVEGFVEVHDLRALASVVGFAGGDFALLQELLDFPVHRYLECIFDRERAVVDKEHVVVAFGDGDFTERFDEFSHFLRIDVRVGNLVDGCAEYLLFEFGIVEFRVIHPEGGRREECVEVQPLGP</sequence>
<evidence type="ECO:0000313" key="1">
    <source>
        <dbReference type="EMBL" id="MPN03073.1"/>
    </source>
</evidence>